<dbReference type="InterPro" id="IPR035965">
    <property type="entry name" value="PAS-like_dom_sf"/>
</dbReference>
<keyword evidence="3" id="KW-0723">Serine/threonine-protein kinase</keyword>
<dbReference type="Proteomes" id="UP000887222">
    <property type="component" value="Unassembled WGS sequence"/>
</dbReference>
<keyword evidence="3" id="KW-0418">Kinase</keyword>
<protein>
    <submittedName>
        <fullName evidence="3">Serine/threonine protein kinase</fullName>
    </submittedName>
</protein>
<dbReference type="NCBIfam" id="TIGR00229">
    <property type="entry name" value="sensory_box"/>
    <property type="match status" value="1"/>
</dbReference>
<name>A0ABQ4Q8N7_9BURK</name>
<dbReference type="CDD" id="cd00130">
    <property type="entry name" value="PAS"/>
    <property type="match status" value="1"/>
</dbReference>
<dbReference type="InterPro" id="IPR000719">
    <property type="entry name" value="Prot_kinase_dom"/>
</dbReference>
<dbReference type="Gene3D" id="1.10.510.10">
    <property type="entry name" value="Transferase(Phosphotransferase) domain 1"/>
    <property type="match status" value="1"/>
</dbReference>
<dbReference type="InterPro" id="IPR053159">
    <property type="entry name" value="Hybrid_Histidine_Kinase"/>
</dbReference>
<evidence type="ECO:0000313" key="4">
    <source>
        <dbReference type="Proteomes" id="UP000887222"/>
    </source>
</evidence>
<dbReference type="PROSITE" id="PS00109">
    <property type="entry name" value="PROTEIN_KINASE_TYR"/>
    <property type="match status" value="1"/>
</dbReference>
<dbReference type="InterPro" id="IPR041664">
    <property type="entry name" value="AAA_16"/>
</dbReference>
<evidence type="ECO:0000256" key="1">
    <source>
        <dbReference type="SAM" id="MobiDB-lite"/>
    </source>
</evidence>
<feature type="domain" description="Protein kinase" evidence="2">
    <location>
        <begin position="1"/>
        <end position="262"/>
    </location>
</feature>
<dbReference type="Gene3D" id="3.30.450.40">
    <property type="match status" value="1"/>
</dbReference>
<dbReference type="SUPFAM" id="SSF55781">
    <property type="entry name" value="GAF domain-like"/>
    <property type="match status" value="1"/>
</dbReference>
<proteinExistence type="predicted"/>
<gene>
    <name evidence="3" type="ORF">NCCP691_31940</name>
</gene>
<dbReference type="Pfam" id="PF01590">
    <property type="entry name" value="GAF"/>
    <property type="match status" value="1"/>
</dbReference>
<dbReference type="InterPro" id="IPR027417">
    <property type="entry name" value="P-loop_NTPase"/>
</dbReference>
<comment type="caution">
    <text evidence="3">The sequence shown here is derived from an EMBL/GenBank/DDBJ whole genome shotgun (WGS) entry which is preliminary data.</text>
</comment>
<dbReference type="EMBL" id="BPMK01000015">
    <property type="protein sequence ID" value="GIZ53180.1"/>
    <property type="molecule type" value="Genomic_DNA"/>
</dbReference>
<dbReference type="InterPro" id="IPR029016">
    <property type="entry name" value="GAF-like_dom_sf"/>
</dbReference>
<keyword evidence="4" id="KW-1185">Reference proteome</keyword>
<dbReference type="PANTHER" id="PTHR43642:SF1">
    <property type="entry name" value="HYBRID SIGNAL TRANSDUCTION HISTIDINE KINASE G"/>
    <property type="match status" value="1"/>
</dbReference>
<dbReference type="SUPFAM" id="SSF56112">
    <property type="entry name" value="Protein kinase-like (PK-like)"/>
    <property type="match status" value="1"/>
</dbReference>
<sequence length="1629" mass="180557">MLDRVCVTTGSQLYRANSLADHAEVLVKLYGDSTLAPHPLREFETLKKLDLPGVAKPRTMAKQADRILMVLDPLEGTPLESVLGQERLQTSLALNMACQLAAVLGGLHAAHVVHRDFRPANLLVRENGTLVLLDVSLAVSDEPGTHADKNAPPCDWAYASPEQTGRMHRAVDHRTDFYSLGVMMYRMLTGQLPFRAADPLEWSHCHVARVPIPPHALCPDIPPALSGIVMKLLEKMPEDRYQSAKALLADLARCEKQWQTWARIPLFALGSGDASRRFQFPAGLYGRERETALLKDAYGSMKQKGNTSLLLVSGYSGAGKSTLMMQLRESVLQDGGIYLFGKCETHQQHVPFAPLASAFRELVQKILAESQARVAAWSESILHAVGGNGQLIIDIIPQLEHVIGPQHPPPALPPTEAHHRLLHVFRHFIGAFAGKSHPLVLCLDDLQWADAITLSLLESLLVEPEVDYLLLAGTYRSNEVGPLHALTVTLEAIRRAETRFLNIELAPLTSKDMGDLIADGLRCDDAELIRPLAALVHEKTAGNPFFAIQFIRALDDEGLLSFEPGTATWDWDIGGIRARGFTDNVVELLALRLGCLAAPTRTALNRLALLGSQASLRKLALACDQSEEDTQAALEEAIRLGLVSASGSTYTFHHDRFQEAAASLVPDEEHARIHLGIARRLFNGLPGAEQKDQVFDLVNQFNRALMLVESREERKRVALLNLEAGKRARRSTAYEAALAYFEHGAAILPAGSWARHYSLAFELALNRAECALITGKTDTLQSQLAVLSEKAARLSDRAAVTRLWVAFHTAHGRLDSAVQACLTYLGQLGIEWSARPSDAEVASEYALLREQMRNRRISDLVHLPLLADPDQQATMEVLTELLPMTMSTPNLAAATSLRMVNLSIRHGNCDGSCFAYVLMTTFMGPRFGDYRAGYEFGELSVDLVERRGLVLFKARVFLCYATLIIPWGRDMHDGFEWIRLAADAGRESGDFRFYSFCDSNLVTLQLATGEPLDKVQHEAERGVAFARSVRFDYNVLILQGQLAMIRRLRGLAPDFSAVTDEPFDAQDFEQLLEGNEQLVMPACWYWVRKLQACFLEHDYAAALHAAGIAGALLWCSQSFLESAEFHYYSALSHAGAWNGAGSEQRQQHLDAIHRHLKQLETWSQCCADNFENRRALVAAEAARIEGREFDAVRLYEQAIESARTNRLIHNEAIAHELAAAFYLDRGCTTAARAHWREAHHRFACWRADGKVRQLEARYAPLRIIPDQSEATPLEGTAVQFDAMTVAKAAQAISGEIVLHELVDTLLRIMMEHAGAQKGYLLLSKKQTLHLAAEANVDLATVRVHVYDDMRDATALLPVGVLNYVMHSHEPLLLTDTGVPSPFSSDPYFSTRRPKSALCLPILRRNLLIGLLYLENEDVSHAFIPESVTVLKLLASQAAISLENARLYDDLLAERAKTRRLADANIIGVCFWDVATGITEANGALAQLLGYSRQQLCAMRWTDITPPEYRSTDDAAMTEVQETGVFAPYEKELLRRDGSRVPVLVGGAAFADSPRQGVAFVLDLSERKRAASALRRAYDELESRVRERTDELNRLIEQLQSEVAARRRAEEELEKLCAGPGRKPMSAADD</sequence>
<dbReference type="CDD" id="cd14014">
    <property type="entry name" value="STKc_PknB_like"/>
    <property type="match status" value="1"/>
</dbReference>
<feature type="region of interest" description="Disordered" evidence="1">
    <location>
        <begin position="1609"/>
        <end position="1629"/>
    </location>
</feature>
<dbReference type="Gene3D" id="3.40.50.300">
    <property type="entry name" value="P-loop containing nucleotide triphosphate hydrolases"/>
    <property type="match status" value="1"/>
</dbReference>
<dbReference type="SMART" id="SM00065">
    <property type="entry name" value="GAF"/>
    <property type="match status" value="1"/>
</dbReference>
<dbReference type="SMART" id="SM00091">
    <property type="entry name" value="PAS"/>
    <property type="match status" value="2"/>
</dbReference>
<keyword evidence="3" id="KW-0808">Transferase</keyword>
<dbReference type="InterPro" id="IPR000014">
    <property type="entry name" value="PAS"/>
</dbReference>
<dbReference type="InterPro" id="IPR011009">
    <property type="entry name" value="Kinase-like_dom_sf"/>
</dbReference>
<organism evidence="3 4">
    <name type="scientific">Noviherbaspirillum aridicola</name>
    <dbReference type="NCBI Taxonomy" id="2849687"/>
    <lineage>
        <taxon>Bacteria</taxon>
        <taxon>Pseudomonadati</taxon>
        <taxon>Pseudomonadota</taxon>
        <taxon>Betaproteobacteria</taxon>
        <taxon>Burkholderiales</taxon>
        <taxon>Oxalobacteraceae</taxon>
        <taxon>Noviherbaspirillum</taxon>
    </lineage>
</organism>
<dbReference type="SUPFAM" id="SSF52540">
    <property type="entry name" value="P-loop containing nucleoside triphosphate hydrolases"/>
    <property type="match status" value="1"/>
</dbReference>
<dbReference type="Gene3D" id="3.30.450.20">
    <property type="entry name" value="PAS domain"/>
    <property type="match status" value="1"/>
</dbReference>
<dbReference type="InterPro" id="IPR008266">
    <property type="entry name" value="Tyr_kinase_AS"/>
</dbReference>
<dbReference type="SUPFAM" id="SSF55785">
    <property type="entry name" value="PYP-like sensor domain (PAS domain)"/>
    <property type="match status" value="1"/>
</dbReference>
<dbReference type="GO" id="GO:0004674">
    <property type="term" value="F:protein serine/threonine kinase activity"/>
    <property type="evidence" value="ECO:0007669"/>
    <property type="project" value="UniProtKB-KW"/>
</dbReference>
<reference evidence="3 4" key="1">
    <citation type="journal article" date="2022" name="Int. J. Syst. Evol. Microbiol.">
        <title>Noviherbaspirillum aridicola sp. nov., isolated from an arid soil in Pakistan.</title>
        <authorList>
            <person name="Khan I.U."/>
            <person name="Saqib M."/>
            <person name="Amin A."/>
            <person name="Hussain F."/>
            <person name="Li L."/>
            <person name="Liu Y.H."/>
            <person name="Fang B.Z."/>
            <person name="Ahmed I."/>
            <person name="Li W.J."/>
        </authorList>
    </citation>
    <scope>NUCLEOTIDE SEQUENCE [LARGE SCALE GENOMIC DNA]</scope>
    <source>
        <strain evidence="3 4">NCCP-691</strain>
    </source>
</reference>
<dbReference type="PANTHER" id="PTHR43642">
    <property type="entry name" value="HYBRID SIGNAL TRANSDUCTION HISTIDINE KINASE G"/>
    <property type="match status" value="1"/>
</dbReference>
<dbReference type="Pfam" id="PF00069">
    <property type="entry name" value="Pkinase"/>
    <property type="match status" value="1"/>
</dbReference>
<dbReference type="InterPro" id="IPR003018">
    <property type="entry name" value="GAF"/>
</dbReference>
<evidence type="ECO:0000259" key="2">
    <source>
        <dbReference type="PROSITE" id="PS50011"/>
    </source>
</evidence>
<dbReference type="Pfam" id="PF13191">
    <property type="entry name" value="AAA_16"/>
    <property type="match status" value="1"/>
</dbReference>
<dbReference type="Pfam" id="PF13426">
    <property type="entry name" value="PAS_9"/>
    <property type="match status" value="1"/>
</dbReference>
<dbReference type="PROSITE" id="PS50011">
    <property type="entry name" value="PROTEIN_KINASE_DOM"/>
    <property type="match status" value="1"/>
</dbReference>
<accession>A0ABQ4Q8N7</accession>
<evidence type="ECO:0000313" key="3">
    <source>
        <dbReference type="EMBL" id="GIZ53180.1"/>
    </source>
</evidence>